<comment type="similarity">
    <text evidence="1">Belongs to the PPC synthetase family.</text>
</comment>
<dbReference type="Proteomes" id="UP000054498">
    <property type="component" value="Unassembled WGS sequence"/>
</dbReference>
<dbReference type="GeneID" id="25726647"/>
<evidence type="ECO:0000256" key="2">
    <source>
        <dbReference type="SAM" id="MobiDB-lite"/>
    </source>
</evidence>
<dbReference type="EMBL" id="KK100262">
    <property type="protein sequence ID" value="KIZ07432.1"/>
    <property type="molecule type" value="Genomic_DNA"/>
</dbReference>
<evidence type="ECO:0000256" key="1">
    <source>
        <dbReference type="ARBA" id="ARBA00005703"/>
    </source>
</evidence>
<dbReference type="InterPro" id="IPR007085">
    <property type="entry name" value="DNA/pantothenate-metab_flavo_C"/>
</dbReference>
<dbReference type="AlphaFoldDB" id="A0A0D2N551"/>
<feature type="domain" description="DNA/pantothenate metabolism flavoprotein C-terminal" evidence="3">
    <location>
        <begin position="156"/>
        <end position="226"/>
    </location>
</feature>
<evidence type="ECO:0000259" key="3">
    <source>
        <dbReference type="Pfam" id="PF04127"/>
    </source>
</evidence>
<dbReference type="OrthoDB" id="70224at2759"/>
<dbReference type="Gene3D" id="3.40.50.10300">
    <property type="entry name" value="CoaB-like"/>
    <property type="match status" value="1"/>
</dbReference>
<gene>
    <name evidence="4" type="ORF">MNEG_0529</name>
</gene>
<proteinExistence type="inferred from homology"/>
<dbReference type="Pfam" id="PF04127">
    <property type="entry name" value="DFP"/>
    <property type="match status" value="1"/>
</dbReference>
<feature type="region of interest" description="Disordered" evidence="2">
    <location>
        <begin position="270"/>
        <end position="303"/>
    </location>
</feature>
<evidence type="ECO:0000313" key="4">
    <source>
        <dbReference type="EMBL" id="KIZ07432.1"/>
    </source>
</evidence>
<dbReference type="STRING" id="145388.A0A0D2N551"/>
<reference evidence="4 5" key="1">
    <citation type="journal article" date="2013" name="BMC Genomics">
        <title>Reconstruction of the lipid metabolism for the microalga Monoraphidium neglectum from its genome sequence reveals characteristics suitable for biofuel production.</title>
        <authorList>
            <person name="Bogen C."/>
            <person name="Al-Dilaimi A."/>
            <person name="Albersmeier A."/>
            <person name="Wichmann J."/>
            <person name="Grundmann M."/>
            <person name="Rupp O."/>
            <person name="Lauersen K.J."/>
            <person name="Blifernez-Klassen O."/>
            <person name="Kalinowski J."/>
            <person name="Goesmann A."/>
            <person name="Mussgnug J.H."/>
            <person name="Kruse O."/>
        </authorList>
    </citation>
    <scope>NUCLEOTIDE SEQUENCE [LARGE SCALE GENOMIC DNA]</scope>
    <source>
        <strain evidence="4 5">SAG 48.87</strain>
    </source>
</reference>
<dbReference type="KEGG" id="mng:MNEG_0529"/>
<keyword evidence="5" id="KW-1185">Reference proteome</keyword>
<name>A0A0D2N551_9CHLO</name>
<dbReference type="GO" id="GO:0003824">
    <property type="term" value="F:catalytic activity"/>
    <property type="evidence" value="ECO:0007669"/>
    <property type="project" value="UniProtKB-ARBA"/>
</dbReference>
<dbReference type="PANTHER" id="PTHR12290">
    <property type="entry name" value="CORNICHON-RELATED"/>
    <property type="match status" value="1"/>
</dbReference>
<dbReference type="RefSeq" id="XP_013906451.1">
    <property type="nucleotide sequence ID" value="XM_014050997.1"/>
</dbReference>
<accession>A0A0D2N551</accession>
<organism evidence="4 5">
    <name type="scientific">Monoraphidium neglectum</name>
    <dbReference type="NCBI Taxonomy" id="145388"/>
    <lineage>
        <taxon>Eukaryota</taxon>
        <taxon>Viridiplantae</taxon>
        <taxon>Chlorophyta</taxon>
        <taxon>core chlorophytes</taxon>
        <taxon>Chlorophyceae</taxon>
        <taxon>CS clade</taxon>
        <taxon>Sphaeropleales</taxon>
        <taxon>Selenastraceae</taxon>
        <taxon>Monoraphidium</taxon>
    </lineage>
</organism>
<feature type="compositionally biased region" description="Low complexity" evidence="2">
    <location>
        <begin position="294"/>
        <end position="303"/>
    </location>
</feature>
<sequence length="346" mass="36356">MDVATTAEVEGFYFECPASSVEAQQQIAEFFRHHAPNGRLERPVVCVTSGGTTAGYAVIFLTRTGSVQPWTLDLPKQDTVALLQEIIDRSDSGGDIGGGSGARLAATHEESVLGVLRRVAAVQERRLLLTIQFTTIFEYLQCFRAVALAAAPYGAACMFYLAAAVSDFYIPWASLAVHKIQSADGPLALNLSKVPKMLGVLRRSWAPGAFVVSFKLETDESILLAKARGGGGQRPGEGGRVRASGAVTRYGVHAVVANLLHTRKDRVMVVHGGGSGDGGSSSSSGGADGGGNGDAASQARPAGAPAGLTVVDVRRPAAEPHIERLLVTKVVQLHSSFRAQHAERVS</sequence>
<evidence type="ECO:0000313" key="5">
    <source>
        <dbReference type="Proteomes" id="UP000054498"/>
    </source>
</evidence>
<dbReference type="GO" id="GO:0015937">
    <property type="term" value="P:coenzyme A biosynthetic process"/>
    <property type="evidence" value="ECO:0007669"/>
    <property type="project" value="UniProtKB-ARBA"/>
</dbReference>
<protein>
    <recommendedName>
        <fullName evidence="3">DNA/pantothenate metabolism flavoprotein C-terminal domain-containing protein</fullName>
    </recommendedName>
</protein>
<dbReference type="InterPro" id="IPR035929">
    <property type="entry name" value="CoaB-like_sf"/>
</dbReference>
<dbReference type="SUPFAM" id="SSF102645">
    <property type="entry name" value="CoaB-like"/>
    <property type="match status" value="1"/>
</dbReference>